<dbReference type="InterPro" id="IPR018764">
    <property type="entry name" value="RskA_C"/>
</dbReference>
<dbReference type="InterPro" id="IPR051474">
    <property type="entry name" value="Anti-sigma-K/W_factor"/>
</dbReference>
<name>A0A5B8KZK4_9HYPH</name>
<proteinExistence type="predicted"/>
<keyword evidence="5" id="KW-1185">Reference proteome</keyword>
<dbReference type="GO" id="GO:0006417">
    <property type="term" value="P:regulation of translation"/>
    <property type="evidence" value="ECO:0007669"/>
    <property type="project" value="TreeGrafter"/>
</dbReference>
<dbReference type="GO" id="GO:0005886">
    <property type="term" value="C:plasma membrane"/>
    <property type="evidence" value="ECO:0007669"/>
    <property type="project" value="InterPro"/>
</dbReference>
<accession>A0A5B8KZK4</accession>
<dbReference type="KEGG" id="niy:FQ775_12815"/>
<protein>
    <submittedName>
        <fullName evidence="4">Anti-sigma factor</fullName>
    </submittedName>
</protein>
<evidence type="ECO:0000256" key="2">
    <source>
        <dbReference type="SAM" id="Phobius"/>
    </source>
</evidence>
<keyword evidence="2" id="KW-0812">Transmembrane</keyword>
<dbReference type="Pfam" id="PF10099">
    <property type="entry name" value="RskA_C"/>
    <property type="match status" value="1"/>
</dbReference>
<organism evidence="4 5">
    <name type="scientific">Nitratireductor mangrovi</name>
    <dbReference type="NCBI Taxonomy" id="2599600"/>
    <lineage>
        <taxon>Bacteria</taxon>
        <taxon>Pseudomonadati</taxon>
        <taxon>Pseudomonadota</taxon>
        <taxon>Alphaproteobacteria</taxon>
        <taxon>Hyphomicrobiales</taxon>
        <taxon>Phyllobacteriaceae</taxon>
        <taxon>Nitratireductor</taxon>
    </lineage>
</organism>
<dbReference type="PANTHER" id="PTHR37461">
    <property type="entry name" value="ANTI-SIGMA-K FACTOR RSKA"/>
    <property type="match status" value="1"/>
</dbReference>
<evidence type="ECO:0000259" key="3">
    <source>
        <dbReference type="Pfam" id="PF10099"/>
    </source>
</evidence>
<dbReference type="AlphaFoldDB" id="A0A5B8KZK4"/>
<evidence type="ECO:0000313" key="4">
    <source>
        <dbReference type="EMBL" id="QDZ01187.2"/>
    </source>
</evidence>
<dbReference type="EMBL" id="CP042301">
    <property type="protein sequence ID" value="QDZ01187.2"/>
    <property type="molecule type" value="Genomic_DNA"/>
</dbReference>
<reference evidence="4" key="1">
    <citation type="submission" date="2020-04" db="EMBL/GenBank/DDBJ databases">
        <title>Nitratireductor sp. nov. isolated from mangrove soil.</title>
        <authorList>
            <person name="Ye Y."/>
        </authorList>
    </citation>
    <scope>NUCLEOTIDE SEQUENCE</scope>
    <source>
        <strain evidence="4">SY7</strain>
    </source>
</reference>
<feature type="transmembrane region" description="Helical" evidence="2">
    <location>
        <begin position="107"/>
        <end position="130"/>
    </location>
</feature>
<feature type="region of interest" description="Disordered" evidence="1">
    <location>
        <begin position="229"/>
        <end position="249"/>
    </location>
</feature>
<dbReference type="PANTHER" id="PTHR37461:SF1">
    <property type="entry name" value="ANTI-SIGMA-K FACTOR RSKA"/>
    <property type="match status" value="1"/>
</dbReference>
<keyword evidence="2" id="KW-1133">Transmembrane helix</keyword>
<dbReference type="Proteomes" id="UP000321389">
    <property type="component" value="Chromosome"/>
</dbReference>
<evidence type="ECO:0000256" key="1">
    <source>
        <dbReference type="SAM" id="MobiDB-lite"/>
    </source>
</evidence>
<gene>
    <name evidence="4" type="ORF">FQ775_12815</name>
</gene>
<feature type="domain" description="Anti-sigma K factor RskA C-terminal" evidence="3">
    <location>
        <begin position="113"/>
        <end position="240"/>
    </location>
</feature>
<evidence type="ECO:0000313" key="5">
    <source>
        <dbReference type="Proteomes" id="UP000321389"/>
    </source>
</evidence>
<dbReference type="GO" id="GO:0016989">
    <property type="term" value="F:sigma factor antagonist activity"/>
    <property type="evidence" value="ECO:0007669"/>
    <property type="project" value="TreeGrafter"/>
</dbReference>
<keyword evidence="2" id="KW-0472">Membrane</keyword>
<sequence>MSGAMSAADDDGRELTGDEALAAEYVLGALDDADRRAAARRVDSDPDFARLVEGWEERLSPMAANYEPVEAPASTKQAIDRRLFAGNATQAPGSDRTAPGGFWASLALWRGIAAAALAAFLIAVALPLLAPEPAAPQRERLVASLAPQQSDVHYFVVYDASERDIGLSHVTGARDEGRDFELWVIEGGNSPVSLGIIPAGSSVHLAVSDDLQRKIGAGAVFAISLEPAGGSPTGQPTGPVVAAGNLHEV</sequence>